<proteinExistence type="predicted"/>
<reference evidence="2" key="1">
    <citation type="submission" date="2021-03" db="EMBL/GenBank/DDBJ databases">
        <authorList>
            <person name="Bekaert M."/>
        </authorList>
    </citation>
    <scope>NUCLEOTIDE SEQUENCE</scope>
</reference>
<dbReference type="Proteomes" id="UP000683360">
    <property type="component" value="Unassembled WGS sequence"/>
</dbReference>
<evidence type="ECO:0000313" key="2">
    <source>
        <dbReference type="EMBL" id="CAG2255236.1"/>
    </source>
</evidence>
<organism evidence="2 3">
    <name type="scientific">Mytilus edulis</name>
    <name type="common">Blue mussel</name>
    <dbReference type="NCBI Taxonomy" id="6550"/>
    <lineage>
        <taxon>Eukaryota</taxon>
        <taxon>Metazoa</taxon>
        <taxon>Spiralia</taxon>
        <taxon>Lophotrochozoa</taxon>
        <taxon>Mollusca</taxon>
        <taxon>Bivalvia</taxon>
        <taxon>Autobranchia</taxon>
        <taxon>Pteriomorphia</taxon>
        <taxon>Mytilida</taxon>
        <taxon>Mytiloidea</taxon>
        <taxon>Mytilidae</taxon>
        <taxon>Mytilinae</taxon>
        <taxon>Mytilus</taxon>
    </lineage>
</organism>
<evidence type="ECO:0000313" key="3">
    <source>
        <dbReference type="Proteomes" id="UP000683360"/>
    </source>
</evidence>
<name>A0A8S3VDE0_MYTED</name>
<comment type="caution">
    <text evidence="2">The sequence shown here is derived from an EMBL/GenBank/DDBJ whole genome shotgun (WGS) entry which is preliminary data.</text>
</comment>
<feature type="coiled-coil region" evidence="1">
    <location>
        <begin position="201"/>
        <end position="273"/>
    </location>
</feature>
<sequence length="277" mass="31922">MGLTSSSHKDVNVVQSVDNETLLSAISALLNKRKLSNKDPKSIAQTAMQFLQQSVEVKHKDMVISEILEEVRSNSEVLVWFEDIGQVSIKSGQRWTQNSDTWKLDVRNFVQSNSVDWKNASINFDGIFPLTLTSGNGSHRFDLHEILANSKTVATGNLELMQQVYDEMKEKFENRNTEELLKTEAPFDKQLREAGNDKLRENEMRQKIKKLKTNLHEVDNEARIILKQHHEIKTMIDTEKKLQKQLQEEESNLAKFERKLKDTKSNSAKLDNKIVIE</sequence>
<keyword evidence="3" id="KW-1185">Reference proteome</keyword>
<gene>
    <name evidence="2" type="ORF">MEDL_66679</name>
</gene>
<evidence type="ECO:0000256" key="1">
    <source>
        <dbReference type="SAM" id="Coils"/>
    </source>
</evidence>
<dbReference type="AlphaFoldDB" id="A0A8S3VDE0"/>
<accession>A0A8S3VDE0</accession>
<keyword evidence="1" id="KW-0175">Coiled coil</keyword>
<dbReference type="EMBL" id="CAJPWZ010003260">
    <property type="protein sequence ID" value="CAG2255236.1"/>
    <property type="molecule type" value="Genomic_DNA"/>
</dbReference>
<protein>
    <submittedName>
        <fullName evidence="2">Uncharacterized protein</fullName>
    </submittedName>
</protein>